<name>A0AAW1YFC3_RUBAR</name>
<organism evidence="1 2">
    <name type="scientific">Rubus argutus</name>
    <name type="common">Southern blackberry</name>
    <dbReference type="NCBI Taxonomy" id="59490"/>
    <lineage>
        <taxon>Eukaryota</taxon>
        <taxon>Viridiplantae</taxon>
        <taxon>Streptophyta</taxon>
        <taxon>Embryophyta</taxon>
        <taxon>Tracheophyta</taxon>
        <taxon>Spermatophyta</taxon>
        <taxon>Magnoliopsida</taxon>
        <taxon>eudicotyledons</taxon>
        <taxon>Gunneridae</taxon>
        <taxon>Pentapetalae</taxon>
        <taxon>rosids</taxon>
        <taxon>fabids</taxon>
        <taxon>Rosales</taxon>
        <taxon>Rosaceae</taxon>
        <taxon>Rosoideae</taxon>
        <taxon>Rosoideae incertae sedis</taxon>
        <taxon>Rubus</taxon>
    </lineage>
</organism>
<keyword evidence="2" id="KW-1185">Reference proteome</keyword>
<evidence type="ECO:0000313" key="2">
    <source>
        <dbReference type="Proteomes" id="UP001457282"/>
    </source>
</evidence>
<evidence type="ECO:0000313" key="1">
    <source>
        <dbReference type="EMBL" id="KAK9947784.1"/>
    </source>
</evidence>
<dbReference type="EMBL" id="JBEDUW010000001">
    <property type="protein sequence ID" value="KAK9947784.1"/>
    <property type="molecule type" value="Genomic_DNA"/>
</dbReference>
<reference evidence="1 2" key="1">
    <citation type="journal article" date="2023" name="G3 (Bethesda)">
        <title>A chromosome-length genome assembly and annotation of blackberry (Rubus argutus, cv. 'Hillquist').</title>
        <authorList>
            <person name="Bruna T."/>
            <person name="Aryal R."/>
            <person name="Dudchenko O."/>
            <person name="Sargent D.J."/>
            <person name="Mead D."/>
            <person name="Buti M."/>
            <person name="Cavallini A."/>
            <person name="Hytonen T."/>
            <person name="Andres J."/>
            <person name="Pham M."/>
            <person name="Weisz D."/>
            <person name="Mascagni F."/>
            <person name="Usai G."/>
            <person name="Natali L."/>
            <person name="Bassil N."/>
            <person name="Fernandez G.E."/>
            <person name="Lomsadze A."/>
            <person name="Armour M."/>
            <person name="Olukolu B."/>
            <person name="Poorten T."/>
            <person name="Britton C."/>
            <person name="Davik J."/>
            <person name="Ashrafi H."/>
            <person name="Aiden E.L."/>
            <person name="Borodovsky M."/>
            <person name="Worthington M."/>
        </authorList>
    </citation>
    <scope>NUCLEOTIDE SEQUENCE [LARGE SCALE GENOMIC DNA]</scope>
    <source>
        <strain evidence="1">PI 553951</strain>
    </source>
</reference>
<comment type="caution">
    <text evidence="1">The sequence shown here is derived from an EMBL/GenBank/DDBJ whole genome shotgun (WGS) entry which is preliminary data.</text>
</comment>
<protein>
    <submittedName>
        <fullName evidence="1">Uncharacterized protein</fullName>
    </submittedName>
</protein>
<dbReference type="Proteomes" id="UP001457282">
    <property type="component" value="Unassembled WGS sequence"/>
</dbReference>
<gene>
    <name evidence="1" type="ORF">M0R45_003389</name>
</gene>
<proteinExistence type="predicted"/>
<sequence>MNGKAGQSPSDFRDLFEEMNTQSGYASGLSLGSRSSASAWEGPVGHGVVLWIRLLSSESVSVVVASAFLDNRSCDAL</sequence>
<dbReference type="AlphaFoldDB" id="A0AAW1YFC3"/>
<accession>A0AAW1YFC3</accession>